<dbReference type="GO" id="GO:1904680">
    <property type="term" value="F:peptide transmembrane transporter activity"/>
    <property type="evidence" value="ECO:0007669"/>
    <property type="project" value="TreeGrafter"/>
</dbReference>
<keyword evidence="3" id="KW-0813">Transport</keyword>
<feature type="chain" id="PRO_5020324868" evidence="5">
    <location>
        <begin position="35"/>
        <end position="587"/>
    </location>
</feature>
<evidence type="ECO:0000256" key="2">
    <source>
        <dbReference type="ARBA" id="ARBA00005695"/>
    </source>
</evidence>
<dbReference type="InterPro" id="IPR039424">
    <property type="entry name" value="SBP_5"/>
</dbReference>
<evidence type="ECO:0000256" key="3">
    <source>
        <dbReference type="ARBA" id="ARBA00022448"/>
    </source>
</evidence>
<dbReference type="RefSeq" id="WP_129889738.1">
    <property type="nucleotide sequence ID" value="NZ_CP035758.1"/>
</dbReference>
<dbReference type="AlphaFoldDB" id="A0A4P6JTN2"/>
<dbReference type="PROSITE" id="PS51257">
    <property type="entry name" value="PROKAR_LIPOPROTEIN"/>
    <property type="match status" value="1"/>
</dbReference>
<evidence type="ECO:0000256" key="5">
    <source>
        <dbReference type="SAM" id="SignalP"/>
    </source>
</evidence>
<gene>
    <name evidence="7" type="ORF">EPA93_22930</name>
</gene>
<name>A0A4P6JTN2_KTERU</name>
<sequence>MKSNKSAIHKLAPIFFCLLSVLLAACGGSNTTTATTGPGKAPENQQIAVIPLEGVADAQTLDPAIGTDSASVWPAELIFTGLVSLNDKLAVEPQLAQSYSVAADGVTWTFKLRPNLKFSDGAPLTSADIAYSLDRAFKPELKSSTSPIYLALLKDGDKRYAGKIPTLIGDSIKIPDPQTVILTTTQPAIYFLDTLTFACAYTVEKSLIDKYGDSKFTDHLNEGGGAGPWKVSKYIHSQYIEFTPNTNYFGPKPQLKKLVMPFYASSDTAYKDYQVGRISAAIVPPSQVDGARALPNKQYHQVPQNGIYYYAMNYLVKPFDNIKVRQAFALALNKDQIAHNVYKDTVIPTNHIVPQGMPGYNSNLTGPDGTTSTKGNPAKAKQLLEEGLKEEGMSVSSLPPVTVTVASRGRADFRDEIAVVQQMWQSSLGIKVIINDIEWNKLLSDTAATTNNPKGLSFWRFDWGADYPDPQNWLTLQFDKGSPNNYENYGQNSSPQAAQQAAMQQLMEKADGNANPSERMQQYNQVEQQLVNDVAWLPLYQLESSIVYKPCLVGLPDNFNDAAFSPNDWGRIYISTATPCTNTSTYQ</sequence>
<organism evidence="7 8">
    <name type="scientific">Ktedonosporobacter rubrisoli</name>
    <dbReference type="NCBI Taxonomy" id="2509675"/>
    <lineage>
        <taxon>Bacteria</taxon>
        <taxon>Bacillati</taxon>
        <taxon>Chloroflexota</taxon>
        <taxon>Ktedonobacteria</taxon>
        <taxon>Ktedonobacterales</taxon>
        <taxon>Ktedonosporobacteraceae</taxon>
        <taxon>Ktedonosporobacter</taxon>
    </lineage>
</organism>
<feature type="signal peptide" evidence="5">
    <location>
        <begin position="1"/>
        <end position="34"/>
    </location>
</feature>
<dbReference type="Proteomes" id="UP000290365">
    <property type="component" value="Chromosome"/>
</dbReference>
<dbReference type="GO" id="GO:0015833">
    <property type="term" value="P:peptide transport"/>
    <property type="evidence" value="ECO:0007669"/>
    <property type="project" value="TreeGrafter"/>
</dbReference>
<dbReference type="PANTHER" id="PTHR30290">
    <property type="entry name" value="PERIPLASMIC BINDING COMPONENT OF ABC TRANSPORTER"/>
    <property type="match status" value="1"/>
</dbReference>
<comment type="similarity">
    <text evidence="2">Belongs to the bacterial solute-binding protein 5 family.</text>
</comment>
<feature type="domain" description="Solute-binding protein family 5" evidence="6">
    <location>
        <begin position="91"/>
        <end position="482"/>
    </location>
</feature>
<protein>
    <submittedName>
        <fullName evidence="7">Peptide ABC transporter substrate-binding protein</fullName>
    </submittedName>
</protein>
<dbReference type="SUPFAM" id="SSF53850">
    <property type="entry name" value="Periplasmic binding protein-like II"/>
    <property type="match status" value="1"/>
</dbReference>
<dbReference type="PANTHER" id="PTHR30290:SF10">
    <property type="entry name" value="PERIPLASMIC OLIGOPEPTIDE-BINDING PROTEIN-RELATED"/>
    <property type="match status" value="1"/>
</dbReference>
<evidence type="ECO:0000313" key="7">
    <source>
        <dbReference type="EMBL" id="QBD78685.1"/>
    </source>
</evidence>
<evidence type="ECO:0000313" key="8">
    <source>
        <dbReference type="Proteomes" id="UP000290365"/>
    </source>
</evidence>
<dbReference type="CDD" id="cd08504">
    <property type="entry name" value="PBP2_OppA"/>
    <property type="match status" value="1"/>
</dbReference>
<dbReference type="Gene3D" id="3.10.105.10">
    <property type="entry name" value="Dipeptide-binding Protein, Domain 3"/>
    <property type="match status" value="1"/>
</dbReference>
<dbReference type="Pfam" id="PF00496">
    <property type="entry name" value="SBP_bac_5"/>
    <property type="match status" value="1"/>
</dbReference>
<evidence type="ECO:0000256" key="1">
    <source>
        <dbReference type="ARBA" id="ARBA00004196"/>
    </source>
</evidence>
<reference evidence="7 8" key="1">
    <citation type="submission" date="2019-01" db="EMBL/GenBank/DDBJ databases">
        <title>Ktedonosporobacter rubrisoli SCAWS-G2.</title>
        <authorList>
            <person name="Huang Y."/>
            <person name="Yan B."/>
        </authorList>
    </citation>
    <scope>NUCLEOTIDE SEQUENCE [LARGE SCALE GENOMIC DNA]</scope>
    <source>
        <strain evidence="7 8">SCAWS-G2</strain>
    </source>
</reference>
<dbReference type="EMBL" id="CP035758">
    <property type="protein sequence ID" value="QBD78685.1"/>
    <property type="molecule type" value="Genomic_DNA"/>
</dbReference>
<dbReference type="PIRSF" id="PIRSF002741">
    <property type="entry name" value="MppA"/>
    <property type="match status" value="1"/>
</dbReference>
<dbReference type="GO" id="GO:0043190">
    <property type="term" value="C:ATP-binding cassette (ABC) transporter complex"/>
    <property type="evidence" value="ECO:0007669"/>
    <property type="project" value="InterPro"/>
</dbReference>
<evidence type="ECO:0000256" key="4">
    <source>
        <dbReference type="ARBA" id="ARBA00022729"/>
    </source>
</evidence>
<dbReference type="GO" id="GO:0042597">
    <property type="term" value="C:periplasmic space"/>
    <property type="evidence" value="ECO:0007669"/>
    <property type="project" value="UniProtKB-ARBA"/>
</dbReference>
<comment type="subcellular location">
    <subcellularLocation>
        <location evidence="1">Cell envelope</location>
    </subcellularLocation>
</comment>
<accession>A0A4P6JTN2</accession>
<dbReference type="OrthoDB" id="9772924at2"/>
<dbReference type="GO" id="GO:0030313">
    <property type="term" value="C:cell envelope"/>
    <property type="evidence" value="ECO:0007669"/>
    <property type="project" value="UniProtKB-SubCell"/>
</dbReference>
<evidence type="ECO:0000259" key="6">
    <source>
        <dbReference type="Pfam" id="PF00496"/>
    </source>
</evidence>
<keyword evidence="8" id="KW-1185">Reference proteome</keyword>
<dbReference type="Gene3D" id="3.40.190.10">
    <property type="entry name" value="Periplasmic binding protein-like II"/>
    <property type="match status" value="1"/>
</dbReference>
<dbReference type="InterPro" id="IPR000914">
    <property type="entry name" value="SBP_5_dom"/>
</dbReference>
<dbReference type="InterPro" id="IPR030678">
    <property type="entry name" value="Peptide/Ni-bd"/>
</dbReference>
<dbReference type="Gene3D" id="3.90.76.10">
    <property type="entry name" value="Dipeptide-binding Protein, Domain 1"/>
    <property type="match status" value="1"/>
</dbReference>
<keyword evidence="4 5" id="KW-0732">Signal</keyword>
<proteinExistence type="inferred from homology"/>
<dbReference type="KEGG" id="kbs:EPA93_22930"/>